<name>A0A397S120_9GLOM</name>
<evidence type="ECO:0000313" key="2">
    <source>
        <dbReference type="EMBL" id="RIA79628.1"/>
    </source>
</evidence>
<dbReference type="Proteomes" id="UP000265703">
    <property type="component" value="Unassembled WGS sequence"/>
</dbReference>
<feature type="region of interest" description="Disordered" evidence="1">
    <location>
        <begin position="1"/>
        <end position="68"/>
    </location>
</feature>
<evidence type="ECO:0000313" key="3">
    <source>
        <dbReference type="Proteomes" id="UP000265703"/>
    </source>
</evidence>
<dbReference type="AlphaFoldDB" id="A0A397S120"/>
<keyword evidence="3" id="KW-1185">Reference proteome</keyword>
<organism evidence="2 3">
    <name type="scientific">Glomus cerebriforme</name>
    <dbReference type="NCBI Taxonomy" id="658196"/>
    <lineage>
        <taxon>Eukaryota</taxon>
        <taxon>Fungi</taxon>
        <taxon>Fungi incertae sedis</taxon>
        <taxon>Mucoromycota</taxon>
        <taxon>Glomeromycotina</taxon>
        <taxon>Glomeromycetes</taxon>
        <taxon>Glomerales</taxon>
        <taxon>Glomeraceae</taxon>
        <taxon>Glomus</taxon>
    </lineage>
</organism>
<sequence>MDKILKDQYESDNTSCEDSDKISDSSDESNSSDESSTSDSSENERDKKKPEDERKKQMRKKYANSRRSEFFFQKRKKRTAAINHLRNSKDGLINKFDTNDLKKIANNNAYHSPKIFESDEEATNLSSLRKLTCHYMLLNGLDQDTTGH</sequence>
<proteinExistence type="predicted"/>
<comment type="caution">
    <text evidence="2">The sequence shown here is derived from an EMBL/GenBank/DDBJ whole genome shotgun (WGS) entry which is preliminary data.</text>
</comment>
<reference evidence="2 3" key="1">
    <citation type="submission" date="2018-06" db="EMBL/GenBank/DDBJ databases">
        <title>Comparative genomics reveals the genomic features of Rhizophagus irregularis, R. cerebriforme, R. diaphanum and Gigaspora rosea, and their symbiotic lifestyle signature.</title>
        <authorList>
            <person name="Morin E."/>
            <person name="San Clemente H."/>
            <person name="Chen E.C.H."/>
            <person name="De La Providencia I."/>
            <person name="Hainaut M."/>
            <person name="Kuo A."/>
            <person name="Kohler A."/>
            <person name="Murat C."/>
            <person name="Tang N."/>
            <person name="Roy S."/>
            <person name="Loubradou J."/>
            <person name="Henrissat B."/>
            <person name="Grigoriev I.V."/>
            <person name="Corradi N."/>
            <person name="Roux C."/>
            <person name="Martin F.M."/>
        </authorList>
    </citation>
    <scope>NUCLEOTIDE SEQUENCE [LARGE SCALE GENOMIC DNA]</scope>
    <source>
        <strain evidence="2 3">DAOM 227022</strain>
    </source>
</reference>
<dbReference type="OrthoDB" id="10614479at2759"/>
<evidence type="ECO:0000256" key="1">
    <source>
        <dbReference type="SAM" id="MobiDB-lite"/>
    </source>
</evidence>
<feature type="compositionally biased region" description="Basic and acidic residues" evidence="1">
    <location>
        <begin position="42"/>
        <end position="55"/>
    </location>
</feature>
<protein>
    <submittedName>
        <fullName evidence="2">Uncharacterized protein</fullName>
    </submittedName>
</protein>
<gene>
    <name evidence="2" type="ORF">C1645_745789</name>
</gene>
<dbReference type="EMBL" id="QKYT01001209">
    <property type="protein sequence ID" value="RIA79628.1"/>
    <property type="molecule type" value="Genomic_DNA"/>
</dbReference>
<accession>A0A397S120</accession>